<evidence type="ECO:0000259" key="3">
    <source>
        <dbReference type="PROSITE" id="PS51186"/>
    </source>
</evidence>
<organism evidence="4 5">
    <name type="scientific">Lapillicoccus jejuensis</name>
    <dbReference type="NCBI Taxonomy" id="402171"/>
    <lineage>
        <taxon>Bacteria</taxon>
        <taxon>Bacillati</taxon>
        <taxon>Actinomycetota</taxon>
        <taxon>Actinomycetes</taxon>
        <taxon>Micrococcales</taxon>
        <taxon>Intrasporangiaceae</taxon>
        <taxon>Lapillicoccus</taxon>
    </lineage>
</organism>
<keyword evidence="4" id="KW-0689">Ribosomal protein</keyword>
<dbReference type="Proteomes" id="UP000317893">
    <property type="component" value="Unassembled WGS sequence"/>
</dbReference>
<evidence type="ECO:0000256" key="1">
    <source>
        <dbReference type="ARBA" id="ARBA00022679"/>
    </source>
</evidence>
<keyword evidence="5" id="KW-1185">Reference proteome</keyword>
<sequence length="175" mass="19177">MVRALGEADWEEFRGIRLQALTESPEAFAAKLSEEQGFDEDFWKLRLRRSTRFVAESTEQLLGLVCLGRAHDDDGEVPGVGEIFGLWVAPDARGSGVATRLIKAGAERAREDGLSHVTFWVGTDNGKAVAFASGMGFRPTDFRRPMRLPDGTELGDTEIAMVLPLGDDRAAPTRL</sequence>
<evidence type="ECO:0000256" key="2">
    <source>
        <dbReference type="ARBA" id="ARBA00023315"/>
    </source>
</evidence>
<keyword evidence="1" id="KW-0808">Transferase</keyword>
<dbReference type="Pfam" id="PF00583">
    <property type="entry name" value="Acetyltransf_1"/>
    <property type="match status" value="1"/>
</dbReference>
<dbReference type="CDD" id="cd04301">
    <property type="entry name" value="NAT_SF"/>
    <property type="match status" value="1"/>
</dbReference>
<dbReference type="AlphaFoldDB" id="A0A542DX94"/>
<gene>
    <name evidence="4" type="ORF">FB458_0778</name>
</gene>
<dbReference type="GO" id="GO:0016747">
    <property type="term" value="F:acyltransferase activity, transferring groups other than amino-acyl groups"/>
    <property type="evidence" value="ECO:0007669"/>
    <property type="project" value="InterPro"/>
</dbReference>
<dbReference type="GO" id="GO:0005840">
    <property type="term" value="C:ribosome"/>
    <property type="evidence" value="ECO:0007669"/>
    <property type="project" value="UniProtKB-KW"/>
</dbReference>
<dbReference type="Gene3D" id="3.40.630.30">
    <property type="match status" value="1"/>
</dbReference>
<accession>A0A542DX94</accession>
<keyword evidence="2" id="KW-0012">Acyltransferase</keyword>
<dbReference type="EMBL" id="VFMN01000001">
    <property type="protein sequence ID" value="TQJ07710.1"/>
    <property type="molecule type" value="Genomic_DNA"/>
</dbReference>
<keyword evidence="4" id="KW-0687">Ribonucleoprotein</keyword>
<feature type="domain" description="N-acetyltransferase" evidence="3">
    <location>
        <begin position="1"/>
        <end position="166"/>
    </location>
</feature>
<dbReference type="InterPro" id="IPR000182">
    <property type="entry name" value="GNAT_dom"/>
</dbReference>
<evidence type="ECO:0000313" key="4">
    <source>
        <dbReference type="EMBL" id="TQJ07710.1"/>
    </source>
</evidence>
<proteinExistence type="predicted"/>
<protein>
    <submittedName>
        <fullName evidence="4">Ribosomal protein S18 acetylase RimI-like enzyme</fullName>
    </submittedName>
</protein>
<dbReference type="PANTHER" id="PTHR43877">
    <property type="entry name" value="AMINOALKYLPHOSPHONATE N-ACETYLTRANSFERASE-RELATED-RELATED"/>
    <property type="match status" value="1"/>
</dbReference>
<dbReference type="InterPro" id="IPR016181">
    <property type="entry name" value="Acyl_CoA_acyltransferase"/>
</dbReference>
<dbReference type="PANTHER" id="PTHR43877:SF2">
    <property type="entry name" value="AMINOALKYLPHOSPHONATE N-ACETYLTRANSFERASE-RELATED"/>
    <property type="match status" value="1"/>
</dbReference>
<reference evidence="4 5" key="1">
    <citation type="submission" date="2019-06" db="EMBL/GenBank/DDBJ databases">
        <title>Sequencing the genomes of 1000 actinobacteria strains.</title>
        <authorList>
            <person name="Klenk H.-P."/>
        </authorList>
    </citation>
    <scope>NUCLEOTIDE SEQUENCE [LARGE SCALE GENOMIC DNA]</scope>
    <source>
        <strain evidence="4 5">DSM 18607</strain>
    </source>
</reference>
<evidence type="ECO:0000313" key="5">
    <source>
        <dbReference type="Proteomes" id="UP000317893"/>
    </source>
</evidence>
<name>A0A542DX94_9MICO</name>
<comment type="caution">
    <text evidence="4">The sequence shown here is derived from an EMBL/GenBank/DDBJ whole genome shotgun (WGS) entry which is preliminary data.</text>
</comment>
<dbReference type="InterPro" id="IPR050832">
    <property type="entry name" value="Bact_Acetyltransf"/>
</dbReference>
<dbReference type="PROSITE" id="PS51186">
    <property type="entry name" value="GNAT"/>
    <property type="match status" value="1"/>
</dbReference>
<dbReference type="SUPFAM" id="SSF55729">
    <property type="entry name" value="Acyl-CoA N-acyltransferases (Nat)"/>
    <property type="match status" value="1"/>
</dbReference>